<gene>
    <name evidence="3" type="ORF">SAMN06295912_11827</name>
</gene>
<dbReference type="GO" id="GO:0003723">
    <property type="term" value="F:RNA binding"/>
    <property type="evidence" value="ECO:0007669"/>
    <property type="project" value="UniProtKB-KW"/>
</dbReference>
<accession>A0A239HNL4</accession>
<dbReference type="Gene3D" id="3.10.290.10">
    <property type="entry name" value="RNA-binding S4 domain"/>
    <property type="match status" value="1"/>
</dbReference>
<evidence type="ECO:0000313" key="4">
    <source>
        <dbReference type="Proteomes" id="UP000198281"/>
    </source>
</evidence>
<keyword evidence="4" id="KW-1185">Reference proteome</keyword>
<dbReference type="CDD" id="cd00165">
    <property type="entry name" value="S4"/>
    <property type="match status" value="1"/>
</dbReference>
<evidence type="ECO:0000313" key="3">
    <source>
        <dbReference type="EMBL" id="SNS82705.1"/>
    </source>
</evidence>
<keyword evidence="3" id="KW-0346">Stress response</keyword>
<dbReference type="SMART" id="SM00363">
    <property type="entry name" value="S4"/>
    <property type="match status" value="1"/>
</dbReference>
<dbReference type="SUPFAM" id="SSF55174">
    <property type="entry name" value="Alpha-L RNA-binding motif"/>
    <property type="match status" value="1"/>
</dbReference>
<reference evidence="4" key="1">
    <citation type="submission" date="2017-06" db="EMBL/GenBank/DDBJ databases">
        <authorList>
            <person name="Varghese N."/>
            <person name="Submissions S."/>
        </authorList>
    </citation>
    <scope>NUCLEOTIDE SEQUENCE [LARGE SCALE GENOMIC DNA]</scope>
    <source>
        <strain evidence="4">LNB2</strain>
    </source>
</reference>
<dbReference type="AlphaFoldDB" id="A0A239HNL4"/>
<evidence type="ECO:0000259" key="2">
    <source>
        <dbReference type="SMART" id="SM00363"/>
    </source>
</evidence>
<proteinExistence type="predicted"/>
<sequence length="96" mass="10651">MSEAIRIDKFLWFVRLAKTRNVAQAIVTAGRIRVAGRIIERAHAQVHVGDILTFPLHGRVRVIRVEAIPERRGPAPEAQSCYTDLAPATEAIDIAI</sequence>
<organism evidence="3 4">
    <name type="scientific">Edaphosphingomonas laterariae</name>
    <dbReference type="NCBI Taxonomy" id="861865"/>
    <lineage>
        <taxon>Bacteria</taxon>
        <taxon>Pseudomonadati</taxon>
        <taxon>Pseudomonadota</taxon>
        <taxon>Alphaproteobacteria</taxon>
        <taxon>Sphingomonadales</taxon>
        <taxon>Rhizorhabdaceae</taxon>
        <taxon>Edaphosphingomonas</taxon>
    </lineage>
</organism>
<keyword evidence="1" id="KW-0694">RNA-binding</keyword>
<dbReference type="EMBL" id="FZOS01000018">
    <property type="protein sequence ID" value="SNS82705.1"/>
    <property type="molecule type" value="Genomic_DNA"/>
</dbReference>
<evidence type="ECO:0000256" key="1">
    <source>
        <dbReference type="PROSITE-ProRule" id="PRU00182"/>
    </source>
</evidence>
<name>A0A239HNL4_9SPHN</name>
<dbReference type="Pfam" id="PF01479">
    <property type="entry name" value="S4"/>
    <property type="match status" value="1"/>
</dbReference>
<dbReference type="RefSeq" id="WP_089220377.1">
    <property type="nucleotide sequence ID" value="NZ_FZOS01000018.1"/>
</dbReference>
<dbReference type="Proteomes" id="UP000198281">
    <property type="component" value="Unassembled WGS sequence"/>
</dbReference>
<protein>
    <submittedName>
        <fullName evidence="3">Ribosome-associated heat shock protein Hsp15</fullName>
    </submittedName>
</protein>
<dbReference type="OrthoDB" id="9797176at2"/>
<dbReference type="InterPro" id="IPR002942">
    <property type="entry name" value="S4_RNA-bd"/>
</dbReference>
<feature type="domain" description="RNA-binding S4" evidence="2">
    <location>
        <begin position="5"/>
        <end position="68"/>
    </location>
</feature>
<dbReference type="InterPro" id="IPR036986">
    <property type="entry name" value="S4_RNA-bd_sf"/>
</dbReference>
<dbReference type="PROSITE" id="PS50889">
    <property type="entry name" value="S4"/>
    <property type="match status" value="1"/>
</dbReference>